<proteinExistence type="inferred from homology"/>
<dbReference type="Pfam" id="PF00107">
    <property type="entry name" value="ADH_zinc_N"/>
    <property type="match status" value="1"/>
</dbReference>
<protein>
    <recommendedName>
        <fullName evidence="3">Enoyl reductase (ER) domain-containing protein</fullName>
    </recommendedName>
</protein>
<dbReference type="InterPro" id="IPR013149">
    <property type="entry name" value="ADH-like_C"/>
</dbReference>
<feature type="domain" description="Enoyl reductase (ER)" evidence="3">
    <location>
        <begin position="75"/>
        <end position="408"/>
    </location>
</feature>
<dbReference type="InterPro" id="IPR047122">
    <property type="entry name" value="Trans-enoyl_RdTase-like"/>
</dbReference>
<evidence type="ECO:0000313" key="4">
    <source>
        <dbReference type="EMBL" id="TRX93290.1"/>
    </source>
</evidence>
<dbReference type="STRING" id="2512241.A0A553HZB1"/>
<dbReference type="SUPFAM" id="SSF50129">
    <property type="entry name" value="GroES-like"/>
    <property type="match status" value="1"/>
</dbReference>
<dbReference type="InterPro" id="IPR020843">
    <property type="entry name" value="ER"/>
</dbReference>
<keyword evidence="5" id="KW-1185">Reference proteome</keyword>
<accession>A0A553HZB1</accession>
<comment type="caution">
    <text evidence="4">The sequence shown here is derived from an EMBL/GenBank/DDBJ whole genome shotgun (WGS) entry which is preliminary data.</text>
</comment>
<dbReference type="Pfam" id="PF08240">
    <property type="entry name" value="ADH_N"/>
    <property type="match status" value="1"/>
</dbReference>
<name>A0A553HZB1_9PEZI</name>
<evidence type="ECO:0000313" key="5">
    <source>
        <dbReference type="Proteomes" id="UP000319160"/>
    </source>
</evidence>
<dbReference type="Gene3D" id="3.40.50.720">
    <property type="entry name" value="NAD(P)-binding Rossmann-like Domain"/>
    <property type="match status" value="1"/>
</dbReference>
<evidence type="ECO:0000256" key="2">
    <source>
        <dbReference type="ARBA" id="ARBA00023002"/>
    </source>
</evidence>
<dbReference type="Proteomes" id="UP000319160">
    <property type="component" value="Unassembled WGS sequence"/>
</dbReference>
<dbReference type="InterPro" id="IPR011032">
    <property type="entry name" value="GroES-like_sf"/>
</dbReference>
<dbReference type="PANTHER" id="PTHR45348:SF2">
    <property type="entry name" value="ZINC-TYPE ALCOHOL DEHYDROGENASE-LIKE PROTEIN C2E1P3.01"/>
    <property type="match status" value="1"/>
</dbReference>
<dbReference type="CDD" id="cd08249">
    <property type="entry name" value="enoyl_reductase_like"/>
    <property type="match status" value="1"/>
</dbReference>
<reference evidence="5" key="1">
    <citation type="submission" date="2019-06" db="EMBL/GenBank/DDBJ databases">
        <title>Draft genome sequence of the griseofulvin-producing fungus Xylaria cubensis strain G536.</title>
        <authorList>
            <person name="Mead M.E."/>
            <person name="Raja H.A."/>
            <person name="Steenwyk J.L."/>
            <person name="Knowles S.L."/>
            <person name="Oberlies N.H."/>
            <person name="Rokas A."/>
        </authorList>
    </citation>
    <scope>NUCLEOTIDE SEQUENCE [LARGE SCALE GENOMIC DNA]</scope>
    <source>
        <strain evidence="5">G536</strain>
    </source>
</reference>
<evidence type="ECO:0000256" key="1">
    <source>
        <dbReference type="ARBA" id="ARBA00008072"/>
    </source>
</evidence>
<comment type="similarity">
    <text evidence="1">Belongs to the zinc-containing alcohol dehydrogenase family.</text>
</comment>
<dbReference type="PANTHER" id="PTHR45348">
    <property type="entry name" value="HYPOTHETICAL OXIDOREDUCTASE (EUROFUNG)"/>
    <property type="match status" value="1"/>
</dbReference>
<dbReference type="OrthoDB" id="9992527at2759"/>
<dbReference type="InterPro" id="IPR013154">
    <property type="entry name" value="ADH-like_N"/>
</dbReference>
<dbReference type="AlphaFoldDB" id="A0A553HZB1"/>
<keyword evidence="2" id="KW-0560">Oxidoreductase</keyword>
<dbReference type="InterPro" id="IPR036291">
    <property type="entry name" value="NAD(P)-bd_dom_sf"/>
</dbReference>
<sequence length="411" mass="44917">MPYINAFLSHHVGRPGQFRSIRYVVLSYKNNVNPCQFHQPHLYYSSLKAHKQPPPPPLQQKCKQAKMKAFVTVEGRTAAVQEIPSPTPSEGEILVRVHYAAQNPTDWKAVPHRPAGRIIGCDFAGTVADANGSHWREGQRVAGFVYGTMDGPLRGAYAEYLVTGSSFVWSVPDSVTFKDASTISLAFATAVQAMFQRLGLPEPSKPATSPFPVLINGGTSSVGLYAVQLAKLAGLYVIATASKQNHDLLTALGADAVVDYKDPAWPQKVRELSHDNLQHAFDCVAEKETTATVARAMSPTNGGRVVCILPRKTAELPEDISKVKVESTIVYTVFGDPLELGDSPFENWGGPTPQDRKFWEKYLGMLPEYLESGKIKPNPSRELGGLEAVAEGFALQQQGKVRAEKLVYKIA</sequence>
<gene>
    <name evidence="4" type="ORF">FHL15_005869</name>
</gene>
<dbReference type="SUPFAM" id="SSF51735">
    <property type="entry name" value="NAD(P)-binding Rossmann-fold domains"/>
    <property type="match status" value="1"/>
</dbReference>
<evidence type="ECO:0000259" key="3">
    <source>
        <dbReference type="SMART" id="SM00829"/>
    </source>
</evidence>
<dbReference type="SMART" id="SM00829">
    <property type="entry name" value="PKS_ER"/>
    <property type="match status" value="1"/>
</dbReference>
<organism evidence="4 5">
    <name type="scientific">Xylaria flabelliformis</name>
    <dbReference type="NCBI Taxonomy" id="2512241"/>
    <lineage>
        <taxon>Eukaryota</taxon>
        <taxon>Fungi</taxon>
        <taxon>Dikarya</taxon>
        <taxon>Ascomycota</taxon>
        <taxon>Pezizomycotina</taxon>
        <taxon>Sordariomycetes</taxon>
        <taxon>Xylariomycetidae</taxon>
        <taxon>Xylariales</taxon>
        <taxon>Xylariaceae</taxon>
        <taxon>Xylaria</taxon>
    </lineage>
</organism>
<dbReference type="GO" id="GO:0016651">
    <property type="term" value="F:oxidoreductase activity, acting on NAD(P)H"/>
    <property type="evidence" value="ECO:0007669"/>
    <property type="project" value="InterPro"/>
</dbReference>
<dbReference type="Gene3D" id="3.90.180.10">
    <property type="entry name" value="Medium-chain alcohol dehydrogenases, catalytic domain"/>
    <property type="match status" value="1"/>
</dbReference>
<dbReference type="EMBL" id="VFLP01000030">
    <property type="protein sequence ID" value="TRX93290.1"/>
    <property type="molecule type" value="Genomic_DNA"/>
</dbReference>